<dbReference type="Proteomes" id="UP001596074">
    <property type="component" value="Unassembled WGS sequence"/>
</dbReference>
<gene>
    <name evidence="2" type="ORF">ACFPZN_08230</name>
</gene>
<evidence type="ECO:0000313" key="2">
    <source>
        <dbReference type="EMBL" id="MFC5745590.1"/>
    </source>
</evidence>
<dbReference type="SUPFAM" id="SSF56112">
    <property type="entry name" value="Protein kinase-like (PK-like)"/>
    <property type="match status" value="1"/>
</dbReference>
<name>A0ABW0ZXB4_9ACTN</name>
<dbReference type="Pfam" id="PF01636">
    <property type="entry name" value="APH"/>
    <property type="match status" value="1"/>
</dbReference>
<evidence type="ECO:0000259" key="1">
    <source>
        <dbReference type="Pfam" id="PF01636"/>
    </source>
</evidence>
<dbReference type="Gene3D" id="3.90.1200.10">
    <property type="match status" value="1"/>
</dbReference>
<keyword evidence="3" id="KW-1185">Reference proteome</keyword>
<evidence type="ECO:0000313" key="3">
    <source>
        <dbReference type="Proteomes" id="UP001596074"/>
    </source>
</evidence>
<sequence>MTTHDLVRLDRLGPALAEATGGDAWRAATAELISGGKSNLTYLLRSAAGELILRRPPSGKLLPRAHDMGREARVQRSLSGSGVPVPEIVLYDEGGLLGIGCYVMRKVDGHVVRGRLPASYARTPREREAMAFAFADTLAALHAVDYTAAGLADYGRPEGFMARQVRRWTGQWEASKTHPVAELEELGRRLAAAVPGQERCTIVHGDYRIDNLVFSLADPGEIKAVLDWELSTLGDPLTDVGLLMLFWREEGERQISLIPGVTHLPGFPGRDAMLRRYAAASGADLSDMGYYQAFAHYKFAIIAQGIAARSAAGAMGGQDFGDLDDEILQLARDGLTFIGG</sequence>
<protein>
    <submittedName>
        <fullName evidence="2">Phosphotransferase family protein</fullName>
    </submittedName>
</protein>
<dbReference type="Gene3D" id="3.30.200.20">
    <property type="entry name" value="Phosphorylase Kinase, domain 1"/>
    <property type="match status" value="1"/>
</dbReference>
<dbReference type="InterPro" id="IPR052898">
    <property type="entry name" value="ACAD10-like"/>
</dbReference>
<dbReference type="InterPro" id="IPR011009">
    <property type="entry name" value="Kinase-like_dom_sf"/>
</dbReference>
<accession>A0ABW0ZXB4</accession>
<dbReference type="PANTHER" id="PTHR47829">
    <property type="entry name" value="HYDROLASE, PUTATIVE (AFU_ORTHOLOGUE AFUA_1G12880)-RELATED"/>
    <property type="match status" value="1"/>
</dbReference>
<dbReference type="InterPro" id="IPR002575">
    <property type="entry name" value="Aminoglycoside_PTrfase"/>
</dbReference>
<reference evidence="3" key="1">
    <citation type="journal article" date="2019" name="Int. J. Syst. Evol. Microbiol.">
        <title>The Global Catalogue of Microorganisms (GCM) 10K type strain sequencing project: providing services to taxonomists for standard genome sequencing and annotation.</title>
        <authorList>
            <consortium name="The Broad Institute Genomics Platform"/>
            <consortium name="The Broad Institute Genome Sequencing Center for Infectious Disease"/>
            <person name="Wu L."/>
            <person name="Ma J."/>
        </authorList>
    </citation>
    <scope>NUCLEOTIDE SEQUENCE [LARGE SCALE GENOMIC DNA]</scope>
    <source>
        <strain evidence="3">KCTC 42087</strain>
    </source>
</reference>
<dbReference type="PANTHER" id="PTHR47829:SF1">
    <property type="entry name" value="HAD FAMILY PHOSPHATASE"/>
    <property type="match status" value="1"/>
</dbReference>
<dbReference type="RefSeq" id="WP_378281216.1">
    <property type="nucleotide sequence ID" value="NZ_JBHSON010000009.1"/>
</dbReference>
<feature type="domain" description="Aminoglycoside phosphotransferase" evidence="1">
    <location>
        <begin position="30"/>
        <end position="252"/>
    </location>
</feature>
<organism evidence="2 3">
    <name type="scientific">Actinomadura rugatobispora</name>
    <dbReference type="NCBI Taxonomy" id="1994"/>
    <lineage>
        <taxon>Bacteria</taxon>
        <taxon>Bacillati</taxon>
        <taxon>Actinomycetota</taxon>
        <taxon>Actinomycetes</taxon>
        <taxon>Streptosporangiales</taxon>
        <taxon>Thermomonosporaceae</taxon>
        <taxon>Actinomadura</taxon>
    </lineage>
</organism>
<dbReference type="InterPro" id="IPR041726">
    <property type="entry name" value="ACAD10_11_N"/>
</dbReference>
<dbReference type="EMBL" id="JBHSON010000009">
    <property type="protein sequence ID" value="MFC5745590.1"/>
    <property type="molecule type" value="Genomic_DNA"/>
</dbReference>
<dbReference type="CDD" id="cd05154">
    <property type="entry name" value="ACAD10_11_N-like"/>
    <property type="match status" value="1"/>
</dbReference>
<comment type="caution">
    <text evidence="2">The sequence shown here is derived from an EMBL/GenBank/DDBJ whole genome shotgun (WGS) entry which is preliminary data.</text>
</comment>
<proteinExistence type="predicted"/>